<reference evidence="1 2" key="1">
    <citation type="submission" date="2014-04" db="EMBL/GenBank/DDBJ databases">
        <authorList>
            <consortium name="DOE Joint Genome Institute"/>
            <person name="Kuo A."/>
            <person name="Kohler A."/>
            <person name="Nagy L.G."/>
            <person name="Floudas D."/>
            <person name="Copeland A."/>
            <person name="Barry K.W."/>
            <person name="Cichocki N."/>
            <person name="Veneault-Fourrey C."/>
            <person name="LaButti K."/>
            <person name="Lindquist E.A."/>
            <person name="Lipzen A."/>
            <person name="Lundell T."/>
            <person name="Morin E."/>
            <person name="Murat C."/>
            <person name="Sun H."/>
            <person name="Tunlid A."/>
            <person name="Henrissat B."/>
            <person name="Grigoriev I.V."/>
            <person name="Hibbett D.S."/>
            <person name="Martin F."/>
            <person name="Nordberg H.P."/>
            <person name="Cantor M.N."/>
            <person name="Hua S.X."/>
        </authorList>
    </citation>
    <scope>NUCLEOTIDE SEQUENCE [LARGE SCALE GENOMIC DNA]</scope>
    <source>
        <strain evidence="1 2">LaAM-08-1</strain>
    </source>
</reference>
<dbReference type="Proteomes" id="UP000054477">
    <property type="component" value="Unassembled WGS sequence"/>
</dbReference>
<dbReference type="EMBL" id="KN838561">
    <property type="protein sequence ID" value="KIK05257.1"/>
    <property type="molecule type" value="Genomic_DNA"/>
</dbReference>
<dbReference type="AlphaFoldDB" id="A0A0C9Y521"/>
<name>A0A0C9Y521_9AGAR</name>
<evidence type="ECO:0000313" key="1">
    <source>
        <dbReference type="EMBL" id="KIK05257.1"/>
    </source>
</evidence>
<gene>
    <name evidence="1" type="ORF">K443DRAFT_91594</name>
</gene>
<reference evidence="2" key="2">
    <citation type="submission" date="2015-01" db="EMBL/GenBank/DDBJ databases">
        <title>Evolutionary Origins and Diversification of the Mycorrhizal Mutualists.</title>
        <authorList>
            <consortium name="DOE Joint Genome Institute"/>
            <consortium name="Mycorrhizal Genomics Consortium"/>
            <person name="Kohler A."/>
            <person name="Kuo A."/>
            <person name="Nagy L.G."/>
            <person name="Floudas D."/>
            <person name="Copeland A."/>
            <person name="Barry K.W."/>
            <person name="Cichocki N."/>
            <person name="Veneault-Fourrey C."/>
            <person name="LaButti K."/>
            <person name="Lindquist E.A."/>
            <person name="Lipzen A."/>
            <person name="Lundell T."/>
            <person name="Morin E."/>
            <person name="Murat C."/>
            <person name="Riley R."/>
            <person name="Ohm R."/>
            <person name="Sun H."/>
            <person name="Tunlid A."/>
            <person name="Henrissat B."/>
            <person name="Grigoriev I.V."/>
            <person name="Hibbett D.S."/>
            <person name="Martin F."/>
        </authorList>
    </citation>
    <scope>NUCLEOTIDE SEQUENCE [LARGE SCALE GENOMIC DNA]</scope>
    <source>
        <strain evidence="2">LaAM-08-1</strain>
    </source>
</reference>
<evidence type="ECO:0000313" key="2">
    <source>
        <dbReference type="Proteomes" id="UP000054477"/>
    </source>
</evidence>
<dbReference type="HOGENOM" id="CLU_3143295_0_0_1"/>
<accession>A0A0C9Y521</accession>
<protein>
    <submittedName>
        <fullName evidence="1">Uncharacterized protein</fullName>
    </submittedName>
</protein>
<organism evidence="1 2">
    <name type="scientific">Laccaria amethystina LaAM-08-1</name>
    <dbReference type="NCBI Taxonomy" id="1095629"/>
    <lineage>
        <taxon>Eukaryota</taxon>
        <taxon>Fungi</taxon>
        <taxon>Dikarya</taxon>
        <taxon>Basidiomycota</taxon>
        <taxon>Agaricomycotina</taxon>
        <taxon>Agaricomycetes</taxon>
        <taxon>Agaricomycetidae</taxon>
        <taxon>Agaricales</taxon>
        <taxon>Agaricineae</taxon>
        <taxon>Hydnangiaceae</taxon>
        <taxon>Laccaria</taxon>
    </lineage>
</organism>
<sequence length="49" mass="5442">MSVWPHASGAKHGHVCYAKGQADIWMRLADDANKKISVANLHYQIIPLV</sequence>
<keyword evidence="2" id="KW-1185">Reference proteome</keyword>
<proteinExistence type="predicted"/>